<keyword evidence="4" id="KW-1185">Reference proteome</keyword>
<sequence length="268" mass="30905">MKTFFAFLVSLLLVQNAVAAQQSCNNLQPDLWVEAQYAINGSTIVIQNQRVHLIGLYAPQKERTYKFHTPGEPLAKQSQNHLNTLLANHDLKIGIVYDTTKMNKNRVQQAHAFFEDGTSLNAEMIRSGFAINRVQNDNVRYSKCYFAAEKEARDNNYQLWDQLKKNPQSHFPLVKSSEVYAEDQGFRIVQGEVKEVLKSSTYYLINFDTTGIRIPKKAWDKFDYAKLQALQGKIIEVRGYNYLYKGNMFMVVEHPYAFNVFNPLNNSN</sequence>
<proteinExistence type="predicted"/>
<dbReference type="SMART" id="SM00318">
    <property type="entry name" value="SNc"/>
    <property type="match status" value="1"/>
</dbReference>
<organism evidence="3 4">
    <name type="scientific">Thiomicrorhabdus marina</name>
    <dbReference type="NCBI Taxonomy" id="2818442"/>
    <lineage>
        <taxon>Bacteria</taxon>
        <taxon>Pseudomonadati</taxon>
        <taxon>Pseudomonadota</taxon>
        <taxon>Gammaproteobacteria</taxon>
        <taxon>Thiotrichales</taxon>
        <taxon>Piscirickettsiaceae</taxon>
        <taxon>Thiomicrorhabdus</taxon>
    </lineage>
</organism>
<name>A0ABS3Q5C8_9GAMM</name>
<dbReference type="EMBL" id="JAGETV010000009">
    <property type="protein sequence ID" value="MBO1927293.1"/>
    <property type="molecule type" value="Genomic_DNA"/>
</dbReference>
<evidence type="ECO:0000313" key="3">
    <source>
        <dbReference type="EMBL" id="MBO1927293.1"/>
    </source>
</evidence>
<dbReference type="SUPFAM" id="SSF50199">
    <property type="entry name" value="Staphylococcal nuclease"/>
    <property type="match status" value="1"/>
</dbReference>
<keyword evidence="1" id="KW-0732">Signal</keyword>
<dbReference type="InterPro" id="IPR035437">
    <property type="entry name" value="SNase_OB-fold_sf"/>
</dbReference>
<dbReference type="InterPro" id="IPR016071">
    <property type="entry name" value="Staphylococal_nuclease_OB-fold"/>
</dbReference>
<dbReference type="Gene3D" id="2.40.50.90">
    <property type="match status" value="1"/>
</dbReference>
<dbReference type="RefSeq" id="WP_208149092.1">
    <property type="nucleotide sequence ID" value="NZ_JAGETV010000009.1"/>
</dbReference>
<dbReference type="PROSITE" id="PS50830">
    <property type="entry name" value="TNASE_3"/>
    <property type="match status" value="1"/>
</dbReference>
<gene>
    <name evidence="3" type="ORF">J3998_06850</name>
</gene>
<accession>A0ABS3Q5C8</accession>
<feature type="domain" description="TNase-like" evidence="2">
    <location>
        <begin position="39"/>
        <end position="162"/>
    </location>
</feature>
<feature type="chain" id="PRO_5046071173" evidence="1">
    <location>
        <begin position="20"/>
        <end position="268"/>
    </location>
</feature>
<dbReference type="Proteomes" id="UP000664835">
    <property type="component" value="Unassembled WGS sequence"/>
</dbReference>
<comment type="caution">
    <text evidence="3">The sequence shown here is derived from an EMBL/GenBank/DDBJ whole genome shotgun (WGS) entry which is preliminary data.</text>
</comment>
<feature type="signal peptide" evidence="1">
    <location>
        <begin position="1"/>
        <end position="19"/>
    </location>
</feature>
<protein>
    <submittedName>
        <fullName evidence="3">Thermonuclease family protein</fullName>
    </submittedName>
</protein>
<reference evidence="3 4" key="1">
    <citation type="submission" date="2021-03" db="EMBL/GenBank/DDBJ databases">
        <title>Thiomicrorhabdus sp.nov.,novel sulfur-oxidizing bacteria isolated from coastal sediment.</title>
        <authorList>
            <person name="Liu X."/>
        </authorList>
    </citation>
    <scope>NUCLEOTIDE SEQUENCE [LARGE SCALE GENOMIC DNA]</scope>
    <source>
        <strain evidence="3 4">6S2-11</strain>
    </source>
</reference>
<evidence type="ECO:0000256" key="1">
    <source>
        <dbReference type="SAM" id="SignalP"/>
    </source>
</evidence>
<evidence type="ECO:0000259" key="2">
    <source>
        <dbReference type="PROSITE" id="PS50830"/>
    </source>
</evidence>
<evidence type="ECO:0000313" key="4">
    <source>
        <dbReference type="Proteomes" id="UP000664835"/>
    </source>
</evidence>
<dbReference type="Pfam" id="PF00565">
    <property type="entry name" value="SNase"/>
    <property type="match status" value="1"/>
</dbReference>